<name>A0A418N404_9FLAO</name>
<evidence type="ECO:0000313" key="1">
    <source>
        <dbReference type="EMBL" id="RIV68546.1"/>
    </source>
</evidence>
<protein>
    <submittedName>
        <fullName evidence="1">Uncharacterized protein</fullName>
    </submittedName>
</protein>
<sequence length="75" mass="8549">MNGLSFDKTNGAQSFVKQKLALWKYQGLKIQTRYNPFGIGSKIGFSRGRVYLVGKLFQMGLWDAFFPSVVVFLHD</sequence>
<dbReference type="AlphaFoldDB" id="A0A418N404"/>
<accession>A0A418N404</accession>
<proteinExistence type="predicted"/>
<dbReference type="EMBL" id="QXFJ01000030">
    <property type="protein sequence ID" value="RIV68546.1"/>
    <property type="molecule type" value="Genomic_DNA"/>
</dbReference>
<organism evidence="1 2">
    <name type="scientific">Flagellimonas aequoris</name>
    <dbReference type="NCBI Taxonomy" id="2306997"/>
    <lineage>
        <taxon>Bacteria</taxon>
        <taxon>Pseudomonadati</taxon>
        <taxon>Bacteroidota</taxon>
        <taxon>Flavobacteriia</taxon>
        <taxon>Flavobacteriales</taxon>
        <taxon>Flavobacteriaceae</taxon>
        <taxon>Flagellimonas</taxon>
    </lineage>
</organism>
<evidence type="ECO:0000313" key="2">
    <source>
        <dbReference type="Proteomes" id="UP000284189"/>
    </source>
</evidence>
<dbReference type="Proteomes" id="UP000284189">
    <property type="component" value="Unassembled WGS sequence"/>
</dbReference>
<gene>
    <name evidence="1" type="ORF">D2U88_15150</name>
</gene>
<comment type="caution">
    <text evidence="1">The sequence shown here is derived from an EMBL/GenBank/DDBJ whole genome shotgun (WGS) entry which is preliminary data.</text>
</comment>
<reference evidence="1 2" key="1">
    <citation type="submission" date="2018-08" db="EMBL/GenBank/DDBJ databases">
        <title>Proposal of Muricauda 72 sp.nov. and Muricauda NH166 sp.nov., isolated from seawater.</title>
        <authorList>
            <person name="Cheng H."/>
            <person name="Wu Y.-H."/>
            <person name="Guo L.-L."/>
            <person name="Xu X.-W."/>
        </authorList>
    </citation>
    <scope>NUCLEOTIDE SEQUENCE [LARGE SCALE GENOMIC DNA]</scope>
    <source>
        <strain evidence="1 2">NH166</strain>
    </source>
</reference>